<evidence type="ECO:0000259" key="3">
    <source>
        <dbReference type="Pfam" id="PF06808"/>
    </source>
</evidence>
<feature type="transmembrane region" description="Helical" evidence="2">
    <location>
        <begin position="471"/>
        <end position="491"/>
    </location>
</feature>
<keyword evidence="2" id="KW-1133">Transmembrane helix</keyword>
<dbReference type="GO" id="GO:0022857">
    <property type="term" value="F:transmembrane transporter activity"/>
    <property type="evidence" value="ECO:0007669"/>
    <property type="project" value="UniProtKB-UniRule"/>
</dbReference>
<sequence>MTDTSWLMRVEGAKRTLNGSQALVFNLVAAGFAGFYLYTSGFGLVSTQSNRGIYLMLTSVLVFMLFPATRKSPTDRFSLFDIGFVVLTVAVFGYWIDQYVSYAMFRVSSPNQTDLIMGSLAIVILLETSRRALGPVISLIAIAFLLQLFYGQYLPGRLSHPGMSIERILEFTYSTQEAIFGVVTATFATFVFPFMIFGAFLERSGAGKFFMDLGTAVAGRWRGGPAKIAVMTSALFGSISGSSVANVVTTGSFTIPLMKRTGFKSHDAGAIEAIASTGGQFMPPVMGAGVFILATLTETSYLTIALMNVIPALVFFIFLLSMVDLEAARLGLRGIPREETPRVRDVMAKGWHFFMPLVIVIGLLFAGFSAEFCAFWGTVSAAALSWRNRETRMGPKAIIQGLIGGAQSNSSAGAAIGTLGIIIGGIVLAGLGLKFSSVLIDFSGGNLFIAVCLVTLVSIIIGMGSSTTGSYIILSVVAAPALIQLGVPTVAAHLAVFYAACLSNITPPVCVAAFAGAAIAKAPPMRTGFSALKYGATIVIMPFSFAYVPELLLIGEWPDIVYSSLLYMTGAIMMAIAIQGIAPIGPRLSMPNRILFGVSAALLVFPANLWIDVAGIALMGSAILMAWFMATRQNNRAVPH</sequence>
<evidence type="ECO:0000256" key="2">
    <source>
        <dbReference type="SAM" id="Phobius"/>
    </source>
</evidence>
<keyword evidence="1" id="KW-0997">Cell inner membrane</keyword>
<protein>
    <submittedName>
        <fullName evidence="4">TRAP transporter fused permease subunit</fullName>
    </submittedName>
</protein>
<dbReference type="RefSeq" id="WP_206926379.1">
    <property type="nucleotide sequence ID" value="NZ_JAEKJW010000001.1"/>
</dbReference>
<dbReference type="InterPro" id="IPR010656">
    <property type="entry name" value="DctM"/>
</dbReference>
<feature type="transmembrane region" description="Helical" evidence="2">
    <location>
        <begin position="353"/>
        <end position="386"/>
    </location>
</feature>
<feature type="domain" description="TRAP C4-dicarboxylate transport system permease DctM subunit" evidence="3">
    <location>
        <begin position="120"/>
        <end position="555"/>
    </location>
</feature>
<name>A0A8I1M4H8_9PROT</name>
<keyword evidence="2" id="KW-0472">Membrane</keyword>
<dbReference type="Pfam" id="PF06808">
    <property type="entry name" value="DctM"/>
    <property type="match status" value="1"/>
</dbReference>
<keyword evidence="1" id="KW-0813">Transport</keyword>
<dbReference type="GO" id="GO:0005886">
    <property type="term" value="C:plasma membrane"/>
    <property type="evidence" value="ECO:0007669"/>
    <property type="project" value="UniProtKB-SubCell"/>
</dbReference>
<dbReference type="PANTHER" id="PTHR43849">
    <property type="entry name" value="BLL3936 PROTEIN"/>
    <property type="match status" value="1"/>
</dbReference>
<keyword evidence="2" id="KW-0812">Transmembrane</keyword>
<dbReference type="PANTHER" id="PTHR43849:SF2">
    <property type="entry name" value="BLL3936 PROTEIN"/>
    <property type="match status" value="1"/>
</dbReference>
<feature type="transmembrane region" description="Helical" evidence="2">
    <location>
        <begin position="445"/>
        <end position="464"/>
    </location>
</feature>
<feature type="transmembrane region" description="Helical" evidence="2">
    <location>
        <begin position="301"/>
        <end position="323"/>
    </location>
</feature>
<organism evidence="4 5">
    <name type="scientific">Thalassospira povalilytica</name>
    <dbReference type="NCBI Taxonomy" id="732237"/>
    <lineage>
        <taxon>Bacteria</taxon>
        <taxon>Pseudomonadati</taxon>
        <taxon>Pseudomonadota</taxon>
        <taxon>Alphaproteobacteria</taxon>
        <taxon>Rhodospirillales</taxon>
        <taxon>Thalassospiraceae</taxon>
        <taxon>Thalassospira</taxon>
    </lineage>
</organism>
<keyword evidence="1" id="KW-1003">Cell membrane</keyword>
<gene>
    <name evidence="4" type="ORF">JF547_01040</name>
</gene>
<comment type="caution">
    <text evidence="4">The sequence shown here is derived from an EMBL/GenBank/DDBJ whole genome shotgun (WGS) entry which is preliminary data.</text>
</comment>
<comment type="subcellular location">
    <subcellularLocation>
        <location evidence="1">Cell inner membrane</location>
        <topology evidence="1">Multi-pass membrane protein</topology>
    </subcellularLocation>
</comment>
<dbReference type="AlphaFoldDB" id="A0A8I1M4H8"/>
<dbReference type="Proteomes" id="UP000664405">
    <property type="component" value="Unassembled WGS sequence"/>
</dbReference>
<reference evidence="4" key="1">
    <citation type="submission" date="2020-12" db="EMBL/GenBank/DDBJ databases">
        <title>Oil enriched cultivation method for isolating marine PHA-producing bacteria.</title>
        <authorList>
            <person name="Zheng W."/>
            <person name="Yu S."/>
            <person name="Huang Y."/>
        </authorList>
    </citation>
    <scope>NUCLEOTIDE SEQUENCE</scope>
    <source>
        <strain evidence="4">SY-2-3</strain>
    </source>
</reference>
<feature type="transmembrane region" description="Helical" evidence="2">
    <location>
        <begin position="531"/>
        <end position="548"/>
    </location>
</feature>
<accession>A0A8I1M4H8</accession>
<feature type="transmembrane region" description="Helical" evidence="2">
    <location>
        <begin position="77"/>
        <end position="96"/>
    </location>
</feature>
<feature type="transmembrane region" description="Helical" evidence="2">
    <location>
        <begin position="21"/>
        <end position="39"/>
    </location>
</feature>
<feature type="transmembrane region" description="Helical" evidence="2">
    <location>
        <begin position="560"/>
        <end position="578"/>
    </location>
</feature>
<dbReference type="NCBIfam" id="TIGR02123">
    <property type="entry name" value="TRAP_fused"/>
    <property type="match status" value="1"/>
</dbReference>
<feature type="transmembrane region" description="Helical" evidence="2">
    <location>
        <begin position="497"/>
        <end position="519"/>
    </location>
</feature>
<feature type="transmembrane region" description="Helical" evidence="2">
    <location>
        <begin position="51"/>
        <end position="68"/>
    </location>
</feature>
<proteinExistence type="predicted"/>
<comment type="function">
    <text evidence="1">Part of the tripartite ATP-independent periplasmic (TRAP) transport system.</text>
</comment>
<feature type="transmembrane region" description="Helical" evidence="2">
    <location>
        <begin position="412"/>
        <end position="433"/>
    </location>
</feature>
<evidence type="ECO:0000313" key="4">
    <source>
        <dbReference type="EMBL" id="MBN8195088.1"/>
    </source>
</evidence>
<feature type="transmembrane region" description="Helical" evidence="2">
    <location>
        <begin position="178"/>
        <end position="201"/>
    </location>
</feature>
<evidence type="ECO:0000313" key="5">
    <source>
        <dbReference type="Proteomes" id="UP000664405"/>
    </source>
</evidence>
<dbReference type="InterPro" id="IPR011853">
    <property type="entry name" value="TRAP_DctM-Dct_fused"/>
</dbReference>
<feature type="transmembrane region" description="Helical" evidence="2">
    <location>
        <begin position="613"/>
        <end position="630"/>
    </location>
</feature>
<dbReference type="EMBL" id="JAEKJW010000001">
    <property type="protein sequence ID" value="MBN8195088.1"/>
    <property type="molecule type" value="Genomic_DNA"/>
</dbReference>
<feature type="transmembrane region" description="Helical" evidence="2">
    <location>
        <begin position="133"/>
        <end position="153"/>
    </location>
</feature>
<evidence type="ECO:0000256" key="1">
    <source>
        <dbReference type="RuleBase" id="RU369079"/>
    </source>
</evidence>